<name>A0A1Z3HRE4_9CYAN</name>
<feature type="compositionally biased region" description="Basic and acidic residues" evidence="1">
    <location>
        <begin position="71"/>
        <end position="84"/>
    </location>
</feature>
<evidence type="ECO:0000313" key="3">
    <source>
        <dbReference type="Proteomes" id="UP000191901"/>
    </source>
</evidence>
<accession>A0A1Z3HRE4</accession>
<evidence type="ECO:0000313" key="2">
    <source>
        <dbReference type="EMBL" id="ASC72894.1"/>
    </source>
</evidence>
<dbReference type="KEGG" id="hhg:XM38_038540"/>
<dbReference type="Proteomes" id="UP000191901">
    <property type="component" value="Chromosome"/>
</dbReference>
<dbReference type="AlphaFoldDB" id="A0A1Z3HRE4"/>
<dbReference type="EMBL" id="CP021983">
    <property type="protein sequence ID" value="ASC72894.1"/>
    <property type="molecule type" value="Genomic_DNA"/>
</dbReference>
<protein>
    <submittedName>
        <fullName evidence="2">Uncharacterized protein</fullName>
    </submittedName>
</protein>
<feature type="region of interest" description="Disordered" evidence="1">
    <location>
        <begin position="64"/>
        <end position="84"/>
    </location>
</feature>
<gene>
    <name evidence="2" type="ORF">XM38_038540</name>
</gene>
<sequence>MNALGLSEHVYPQALHWFESSAFSVQTLCEHWGQWLSQHANGYRIKGERVYVADGIKVAKEGRKMPAVKRLHQESEDVSRHSAG</sequence>
<organism evidence="2 3">
    <name type="scientific">Halomicronema hongdechloris C2206</name>
    <dbReference type="NCBI Taxonomy" id="1641165"/>
    <lineage>
        <taxon>Bacteria</taxon>
        <taxon>Bacillati</taxon>
        <taxon>Cyanobacteriota</taxon>
        <taxon>Cyanophyceae</taxon>
        <taxon>Nodosilineales</taxon>
        <taxon>Nodosilineaceae</taxon>
        <taxon>Halomicronema</taxon>
    </lineage>
</organism>
<proteinExistence type="predicted"/>
<keyword evidence="3" id="KW-1185">Reference proteome</keyword>
<reference evidence="2 3" key="1">
    <citation type="journal article" date="2016" name="Biochim. Biophys. Acta">
        <title>Characterization of red-shifted phycobilisomes isolated from the chlorophyll f-containing cyanobacterium Halomicronema hongdechloris.</title>
        <authorList>
            <person name="Li Y."/>
            <person name="Lin Y."/>
            <person name="Garvey C.J."/>
            <person name="Birch D."/>
            <person name="Corkery R.W."/>
            <person name="Loughlin P.C."/>
            <person name="Scheer H."/>
            <person name="Willows R.D."/>
            <person name="Chen M."/>
        </authorList>
    </citation>
    <scope>NUCLEOTIDE SEQUENCE [LARGE SCALE GENOMIC DNA]</scope>
    <source>
        <strain evidence="2 3">C2206</strain>
    </source>
</reference>
<evidence type="ECO:0000256" key="1">
    <source>
        <dbReference type="SAM" id="MobiDB-lite"/>
    </source>
</evidence>